<dbReference type="InterPro" id="IPR036047">
    <property type="entry name" value="F-box-like_dom_sf"/>
</dbReference>
<evidence type="ECO:0000256" key="1">
    <source>
        <dbReference type="SAM" id="MobiDB-lite"/>
    </source>
</evidence>
<name>A0A1Y2GSR8_9FUNG</name>
<dbReference type="Proteomes" id="UP000193648">
    <property type="component" value="Unassembled WGS sequence"/>
</dbReference>
<comment type="caution">
    <text evidence="2">The sequence shown here is derived from an EMBL/GenBank/DDBJ whole genome shotgun (WGS) entry which is preliminary data.</text>
</comment>
<dbReference type="OrthoDB" id="2401745at2759"/>
<evidence type="ECO:0008006" key="4">
    <source>
        <dbReference type="Google" id="ProtNLM"/>
    </source>
</evidence>
<dbReference type="SUPFAM" id="SSF52047">
    <property type="entry name" value="RNI-like"/>
    <property type="match status" value="1"/>
</dbReference>
<reference evidence="2 3" key="1">
    <citation type="submission" date="2016-07" db="EMBL/GenBank/DDBJ databases">
        <title>Pervasive Adenine N6-methylation of Active Genes in Fungi.</title>
        <authorList>
            <consortium name="DOE Joint Genome Institute"/>
            <person name="Mondo S.J."/>
            <person name="Dannebaum R.O."/>
            <person name="Kuo R.C."/>
            <person name="Labutti K."/>
            <person name="Haridas S."/>
            <person name="Kuo A."/>
            <person name="Salamov A."/>
            <person name="Ahrendt S.R."/>
            <person name="Lipzen A."/>
            <person name="Sullivan W."/>
            <person name="Andreopoulos W.B."/>
            <person name="Clum A."/>
            <person name="Lindquist E."/>
            <person name="Daum C."/>
            <person name="Ramamoorthy G.K."/>
            <person name="Gryganskyi A."/>
            <person name="Culley D."/>
            <person name="Magnuson J.K."/>
            <person name="James T.Y."/>
            <person name="O'Malley M.A."/>
            <person name="Stajich J.E."/>
            <person name="Spatafora J.W."/>
            <person name="Visel A."/>
            <person name="Grigoriev I.V."/>
        </authorList>
    </citation>
    <scope>NUCLEOTIDE SEQUENCE [LARGE SCALE GENOMIC DNA]</scope>
    <source>
        <strain evidence="2 3">NRRL 3116</strain>
    </source>
</reference>
<dbReference type="RefSeq" id="XP_021882671.1">
    <property type="nucleotide sequence ID" value="XM_022027698.1"/>
</dbReference>
<evidence type="ECO:0000313" key="3">
    <source>
        <dbReference type="Proteomes" id="UP000193648"/>
    </source>
</evidence>
<gene>
    <name evidence="2" type="ORF">BCR41DRAFT_385680</name>
</gene>
<organism evidence="2 3">
    <name type="scientific">Lobosporangium transversale</name>
    <dbReference type="NCBI Taxonomy" id="64571"/>
    <lineage>
        <taxon>Eukaryota</taxon>
        <taxon>Fungi</taxon>
        <taxon>Fungi incertae sedis</taxon>
        <taxon>Mucoromycota</taxon>
        <taxon>Mortierellomycotina</taxon>
        <taxon>Mortierellomycetes</taxon>
        <taxon>Mortierellales</taxon>
        <taxon>Mortierellaceae</taxon>
        <taxon>Lobosporangium</taxon>
    </lineage>
</organism>
<dbReference type="Gene3D" id="3.80.10.10">
    <property type="entry name" value="Ribonuclease Inhibitor"/>
    <property type="match status" value="1"/>
</dbReference>
<dbReference type="GeneID" id="33569541"/>
<evidence type="ECO:0000313" key="2">
    <source>
        <dbReference type="EMBL" id="ORZ20131.1"/>
    </source>
</evidence>
<protein>
    <recommendedName>
        <fullName evidence="4">F-box domain-containing protein</fullName>
    </recommendedName>
</protein>
<dbReference type="AlphaFoldDB" id="A0A1Y2GSR8"/>
<dbReference type="InParanoid" id="A0A1Y2GSR8"/>
<keyword evidence="3" id="KW-1185">Reference proteome</keyword>
<sequence length="561" mass="63733">MSSPMIQTPLSPLDLDEIRTCIGSFLSPGDISRCIRVSKAWHASFSRLLWYHIILHGVRNHKLPSLDQLQAHASLIRTIEFKGHILNDYFLLNGCSRLVSLTFEHTRFCAPPPSLLDDFIRNHAATLQHIQFRISAPILSGRVIYSGIETCQRLKTLKLIDVTMSNDGLQAFLQACARVNGSGREREDVREDEYEDESQGQSENAQASGIISLSLIDWTLPGLDGTDTQWISRLEPLRSLRHIQMEGVRGMKFDDQLELLKLCPNIRSILWRGIRFKAYFGVEQFRDGIIAGRWPHLNALDVIGNEFDDEGLAGIVGGLRTSLDKLLVKATGFGPQTLEALMMATMATTAMDHQQPQPQLQIQRHQHYLHIRELEIYACPAVTSDMIQRILVNMPSLEYFSGDRLCVADMLGKPSSNFPDNGQIWGCDKRLRVLKLCIDMDIHADPTTPEYRAQQERVYQQLGALHQLETLEVTRFLVNMPPSFKTRKLDHRLSAGLSHLASLRRLKKFLFIAGQELGVAEIEWMTKSWRRLEAISRYLHPNDLTNTSLTNYLTRCGVKVL</sequence>
<dbReference type="EMBL" id="MCFF01000013">
    <property type="protein sequence ID" value="ORZ20131.1"/>
    <property type="molecule type" value="Genomic_DNA"/>
</dbReference>
<dbReference type="SUPFAM" id="SSF81383">
    <property type="entry name" value="F-box domain"/>
    <property type="match status" value="1"/>
</dbReference>
<proteinExistence type="predicted"/>
<dbReference type="InterPro" id="IPR032675">
    <property type="entry name" value="LRR_dom_sf"/>
</dbReference>
<feature type="region of interest" description="Disordered" evidence="1">
    <location>
        <begin position="183"/>
        <end position="206"/>
    </location>
</feature>
<accession>A0A1Y2GSR8</accession>